<keyword evidence="2" id="KW-0732">Signal</keyword>
<sequence>MKSAAFALAIVYCVANLAAAVDELHEDAPLRRVDSDVDVAFPPMGRWMAFGHGPRGGQMVATGNAGRWVAGGIGPKKAQWLAAGRRKASIDGSDDFADDQAMKMPPHGDTRRADSALDIAFPAMGRWVAFGHGPRGGQMIATGNAGRWVAGGLGPKKAQWLAAGRRQVADDAIDGQMAKDKPTPVQHHASYDTEPTKA</sequence>
<evidence type="ECO:0008006" key="5">
    <source>
        <dbReference type="Google" id="ProtNLM"/>
    </source>
</evidence>
<feature type="compositionally biased region" description="Basic and acidic residues" evidence="1">
    <location>
        <begin position="189"/>
        <end position="198"/>
    </location>
</feature>
<dbReference type="VEuPathDB" id="FungiDB:AeMF1_002630"/>
<keyword evidence="4" id="KW-1185">Reference proteome</keyword>
<feature type="region of interest" description="Disordered" evidence="1">
    <location>
        <begin position="173"/>
        <end position="198"/>
    </location>
</feature>
<dbReference type="EMBL" id="VJMJ01000256">
    <property type="protein sequence ID" value="KAF0724903.1"/>
    <property type="molecule type" value="Genomic_DNA"/>
</dbReference>
<proteinExistence type="predicted"/>
<feature type="region of interest" description="Disordered" evidence="1">
    <location>
        <begin position="92"/>
        <end position="111"/>
    </location>
</feature>
<feature type="signal peptide" evidence="2">
    <location>
        <begin position="1"/>
        <end position="20"/>
    </location>
</feature>
<organism evidence="3 4">
    <name type="scientific">Aphanomyces euteiches</name>
    <dbReference type="NCBI Taxonomy" id="100861"/>
    <lineage>
        <taxon>Eukaryota</taxon>
        <taxon>Sar</taxon>
        <taxon>Stramenopiles</taxon>
        <taxon>Oomycota</taxon>
        <taxon>Saprolegniomycetes</taxon>
        <taxon>Saprolegniales</taxon>
        <taxon>Verrucalvaceae</taxon>
        <taxon>Aphanomyces</taxon>
    </lineage>
</organism>
<comment type="caution">
    <text evidence="3">The sequence shown here is derived from an EMBL/GenBank/DDBJ whole genome shotgun (WGS) entry which is preliminary data.</text>
</comment>
<feature type="chain" id="PRO_5026073271" description="RxLR effector protein" evidence="2">
    <location>
        <begin position="21"/>
        <end position="198"/>
    </location>
</feature>
<evidence type="ECO:0000313" key="3">
    <source>
        <dbReference type="EMBL" id="KAF0724903.1"/>
    </source>
</evidence>
<evidence type="ECO:0000313" key="4">
    <source>
        <dbReference type="Proteomes" id="UP000481153"/>
    </source>
</evidence>
<accession>A0A6G0WE01</accession>
<dbReference type="AlphaFoldDB" id="A0A6G0WE01"/>
<reference evidence="3 4" key="1">
    <citation type="submission" date="2019-07" db="EMBL/GenBank/DDBJ databases">
        <title>Genomics analysis of Aphanomyces spp. identifies a new class of oomycete effector associated with host adaptation.</title>
        <authorList>
            <person name="Gaulin E."/>
        </authorList>
    </citation>
    <scope>NUCLEOTIDE SEQUENCE [LARGE SCALE GENOMIC DNA]</scope>
    <source>
        <strain evidence="3 4">ATCC 201684</strain>
    </source>
</reference>
<protein>
    <recommendedName>
        <fullName evidence="5">RxLR effector protein</fullName>
    </recommendedName>
</protein>
<gene>
    <name evidence="3" type="ORF">Ae201684_016523</name>
</gene>
<dbReference type="Proteomes" id="UP000481153">
    <property type="component" value="Unassembled WGS sequence"/>
</dbReference>
<evidence type="ECO:0000256" key="1">
    <source>
        <dbReference type="SAM" id="MobiDB-lite"/>
    </source>
</evidence>
<name>A0A6G0WE01_9STRA</name>
<evidence type="ECO:0000256" key="2">
    <source>
        <dbReference type="SAM" id="SignalP"/>
    </source>
</evidence>